<keyword evidence="1" id="KW-0472">Membrane</keyword>
<name>A0AAX6MDC4_9PEZI</name>
<gene>
    <name evidence="2" type="ORF">Daesc_007184</name>
</gene>
<keyword evidence="1" id="KW-0812">Transmembrane</keyword>
<evidence type="ECO:0000313" key="2">
    <source>
        <dbReference type="EMBL" id="KAK6950660.1"/>
    </source>
</evidence>
<dbReference type="Proteomes" id="UP001369815">
    <property type="component" value="Unassembled WGS sequence"/>
</dbReference>
<feature type="transmembrane region" description="Helical" evidence="1">
    <location>
        <begin position="57"/>
        <end position="76"/>
    </location>
</feature>
<protein>
    <submittedName>
        <fullName evidence="2">Uncharacterized protein</fullName>
    </submittedName>
</protein>
<keyword evidence="3" id="KW-1185">Reference proteome</keyword>
<accession>A0AAX6MDC4</accession>
<comment type="caution">
    <text evidence="2">The sequence shown here is derived from an EMBL/GenBank/DDBJ whole genome shotgun (WGS) entry which is preliminary data.</text>
</comment>
<evidence type="ECO:0000256" key="1">
    <source>
        <dbReference type="SAM" id="Phobius"/>
    </source>
</evidence>
<keyword evidence="1" id="KW-1133">Transmembrane helix</keyword>
<evidence type="ECO:0000313" key="3">
    <source>
        <dbReference type="Proteomes" id="UP001369815"/>
    </source>
</evidence>
<organism evidence="2 3">
    <name type="scientific">Daldinia eschscholtzii</name>
    <dbReference type="NCBI Taxonomy" id="292717"/>
    <lineage>
        <taxon>Eukaryota</taxon>
        <taxon>Fungi</taxon>
        <taxon>Dikarya</taxon>
        <taxon>Ascomycota</taxon>
        <taxon>Pezizomycotina</taxon>
        <taxon>Sordariomycetes</taxon>
        <taxon>Xylariomycetidae</taxon>
        <taxon>Xylariales</taxon>
        <taxon>Hypoxylaceae</taxon>
        <taxon>Daldinia</taxon>
    </lineage>
</organism>
<proteinExistence type="predicted"/>
<reference evidence="2 3" key="1">
    <citation type="journal article" date="2024" name="Front Chem Biol">
        <title>Unveiling the potential of Daldinia eschscholtzii MFLUCC 19-0629 through bioactivity and bioinformatics studies for enhanced sustainable agriculture production.</title>
        <authorList>
            <person name="Brooks S."/>
            <person name="Weaver J.A."/>
            <person name="Klomchit A."/>
            <person name="Alharthi S.A."/>
            <person name="Onlamun T."/>
            <person name="Nurani R."/>
            <person name="Vong T.K."/>
            <person name="Alberti F."/>
            <person name="Greco C."/>
        </authorList>
    </citation>
    <scope>NUCLEOTIDE SEQUENCE [LARGE SCALE GENOMIC DNA]</scope>
    <source>
        <strain evidence="2">MFLUCC 19-0629</strain>
    </source>
</reference>
<dbReference type="AlphaFoldDB" id="A0AAX6MDC4"/>
<sequence>MSAIAANAVRSPLSALARQAFKSFRQSARIVEGPTEALPSAGPSQRADWGRIARTRLGVAAVYFPALGGFLSWPFISKAFLDGHM</sequence>
<dbReference type="EMBL" id="JBANMG010000007">
    <property type="protein sequence ID" value="KAK6950660.1"/>
    <property type="molecule type" value="Genomic_DNA"/>
</dbReference>